<evidence type="ECO:0000313" key="4">
    <source>
        <dbReference type="Proteomes" id="UP000324832"/>
    </source>
</evidence>
<organism evidence="3 4">
    <name type="scientific">Leptidea sinapis</name>
    <dbReference type="NCBI Taxonomy" id="189913"/>
    <lineage>
        <taxon>Eukaryota</taxon>
        <taxon>Metazoa</taxon>
        <taxon>Ecdysozoa</taxon>
        <taxon>Arthropoda</taxon>
        <taxon>Hexapoda</taxon>
        <taxon>Insecta</taxon>
        <taxon>Pterygota</taxon>
        <taxon>Neoptera</taxon>
        <taxon>Endopterygota</taxon>
        <taxon>Lepidoptera</taxon>
        <taxon>Glossata</taxon>
        <taxon>Ditrysia</taxon>
        <taxon>Papilionoidea</taxon>
        <taxon>Pieridae</taxon>
        <taxon>Dismorphiinae</taxon>
        <taxon>Leptidea</taxon>
    </lineage>
</organism>
<dbReference type="InterPro" id="IPR009003">
    <property type="entry name" value="Peptidase_S1_PA"/>
</dbReference>
<dbReference type="PRINTS" id="PR00722">
    <property type="entry name" value="CHYMOTRYPSIN"/>
</dbReference>
<dbReference type="InterPro" id="IPR001314">
    <property type="entry name" value="Peptidase_S1A"/>
</dbReference>
<keyword evidence="1" id="KW-1015">Disulfide bond</keyword>
<dbReference type="Pfam" id="PF00089">
    <property type="entry name" value="Trypsin"/>
    <property type="match status" value="1"/>
</dbReference>
<dbReference type="SMART" id="SM00020">
    <property type="entry name" value="Tryp_SPc"/>
    <property type="match status" value="1"/>
</dbReference>
<dbReference type="GO" id="GO:0006508">
    <property type="term" value="P:proteolysis"/>
    <property type="evidence" value="ECO:0007669"/>
    <property type="project" value="InterPro"/>
</dbReference>
<proteinExistence type="predicted"/>
<protein>
    <recommendedName>
        <fullName evidence="2">Peptidase S1 domain-containing protein</fullName>
    </recommendedName>
</protein>
<accession>A0A5E4PWX7</accession>
<dbReference type="SUPFAM" id="SSF50494">
    <property type="entry name" value="Trypsin-like serine proteases"/>
    <property type="match status" value="1"/>
</dbReference>
<evidence type="ECO:0000259" key="2">
    <source>
        <dbReference type="PROSITE" id="PS50240"/>
    </source>
</evidence>
<dbReference type="AlphaFoldDB" id="A0A5E4PWX7"/>
<dbReference type="PANTHER" id="PTHR24252">
    <property type="entry name" value="ACROSIN-RELATED"/>
    <property type="match status" value="1"/>
</dbReference>
<name>A0A5E4PWX7_9NEOP</name>
<dbReference type="EMBL" id="FZQP02000604">
    <property type="protein sequence ID" value="VVC89684.1"/>
    <property type="molecule type" value="Genomic_DNA"/>
</dbReference>
<dbReference type="PROSITE" id="PS50240">
    <property type="entry name" value="TRYPSIN_DOM"/>
    <property type="match status" value="1"/>
</dbReference>
<feature type="domain" description="Peptidase S1" evidence="2">
    <location>
        <begin position="131"/>
        <end position="251"/>
    </location>
</feature>
<dbReference type="Gene3D" id="2.40.10.10">
    <property type="entry name" value="Trypsin-like serine proteases"/>
    <property type="match status" value="2"/>
</dbReference>
<sequence length="251" mass="28569">MTTADLCPNQRQYRLITHREINKNNGYDGVTKWRRKTKWRTNFRFLLPLLILNVKQGVTENEIRACTLSLTCWLQGGTKVKGCSGWLFSCCVFDNIDNSIPSSDWRHKVVPPTLKAVECGLSATRMIQKRIIGGREARLAEFPWQAHLRISEYQCGGVLVSRIYVATAAHCVSRARLRDISVVVQKILHPLFKFRMTQPDRYDIALLKLSRPVVYTSHILPVCLPDIDFELEGISGVIAGWGKTDAIRESL</sequence>
<gene>
    <name evidence="3" type="ORF">LSINAPIS_LOCUS2748</name>
</gene>
<dbReference type="InterPro" id="IPR043504">
    <property type="entry name" value="Peptidase_S1_PA_chymotrypsin"/>
</dbReference>
<keyword evidence="4" id="KW-1185">Reference proteome</keyword>
<evidence type="ECO:0000313" key="3">
    <source>
        <dbReference type="EMBL" id="VVC89684.1"/>
    </source>
</evidence>
<dbReference type="PANTHER" id="PTHR24252:SF7">
    <property type="entry name" value="HYALIN"/>
    <property type="match status" value="1"/>
</dbReference>
<evidence type="ECO:0000256" key="1">
    <source>
        <dbReference type="ARBA" id="ARBA00023157"/>
    </source>
</evidence>
<dbReference type="GO" id="GO:0004252">
    <property type="term" value="F:serine-type endopeptidase activity"/>
    <property type="evidence" value="ECO:0007669"/>
    <property type="project" value="InterPro"/>
</dbReference>
<dbReference type="InterPro" id="IPR001254">
    <property type="entry name" value="Trypsin_dom"/>
</dbReference>
<dbReference type="Proteomes" id="UP000324832">
    <property type="component" value="Unassembled WGS sequence"/>
</dbReference>
<reference evidence="3 4" key="1">
    <citation type="submission" date="2017-07" db="EMBL/GenBank/DDBJ databases">
        <authorList>
            <person name="Talla V."/>
            <person name="Backstrom N."/>
        </authorList>
    </citation>
    <scope>NUCLEOTIDE SEQUENCE [LARGE SCALE GENOMIC DNA]</scope>
</reference>